<dbReference type="EMBL" id="JACJUU010000018">
    <property type="protein sequence ID" value="MBC2771064.1"/>
    <property type="molecule type" value="Genomic_DNA"/>
</dbReference>
<accession>A0A842HTH5</accession>
<dbReference type="Proteomes" id="UP000545386">
    <property type="component" value="Unassembled WGS sequence"/>
</dbReference>
<proteinExistence type="predicted"/>
<reference evidence="1 2" key="1">
    <citation type="submission" date="2020-08" db="EMBL/GenBank/DDBJ databases">
        <title>Paraeoetvoesia sp. YC-7-48 draft genome sequence.</title>
        <authorList>
            <person name="Yao L."/>
        </authorList>
    </citation>
    <scope>NUCLEOTIDE SEQUENCE [LARGE SCALE GENOMIC DNA]</scope>
    <source>
        <strain evidence="2">YC-7-48</strain>
    </source>
</reference>
<evidence type="ECO:0000313" key="2">
    <source>
        <dbReference type="Proteomes" id="UP000545386"/>
    </source>
</evidence>
<organism evidence="1 2">
    <name type="scientific">Pusillimonas minor</name>
    <dbReference type="NCBI Taxonomy" id="2697024"/>
    <lineage>
        <taxon>Bacteria</taxon>
        <taxon>Pseudomonadati</taxon>
        <taxon>Pseudomonadota</taxon>
        <taxon>Betaproteobacteria</taxon>
        <taxon>Burkholderiales</taxon>
        <taxon>Alcaligenaceae</taxon>
        <taxon>Pusillimonas</taxon>
    </lineage>
</organism>
<dbReference type="AlphaFoldDB" id="A0A842HTH5"/>
<protein>
    <submittedName>
        <fullName evidence="1">Uncharacterized protein</fullName>
    </submittedName>
</protein>
<sequence>MKEIRPVENILSSCLVCGSMPTIKSHLIPRAMAREVQVGKAHAVAFKPGKFSYTQSGLYEQNILCAACDNKLGLAEKLAIQTFRRIRKEAKALPVGEYLLSGIAGDSILRFICGVLWKYSVASKENGRIALGRYQDILQKTAFTSIDVPSGVDAILCRLKRHKDDDEVFAYRAPSPDRKEGVNGYRLLVGGIFIFLKLDRQIPARGALARASIRNRPDLPYVVLHAEDFEEYKLPSKLINNDGRLSSFLDKQEKQ</sequence>
<dbReference type="RefSeq" id="WP_185780696.1">
    <property type="nucleotide sequence ID" value="NZ_JACJUU010000018.1"/>
</dbReference>
<name>A0A842HTH5_9BURK</name>
<gene>
    <name evidence="1" type="ORF">GTU67_14230</name>
</gene>
<comment type="caution">
    <text evidence="1">The sequence shown here is derived from an EMBL/GenBank/DDBJ whole genome shotgun (WGS) entry which is preliminary data.</text>
</comment>
<evidence type="ECO:0000313" key="1">
    <source>
        <dbReference type="EMBL" id="MBC2771064.1"/>
    </source>
</evidence>
<keyword evidence="2" id="KW-1185">Reference proteome</keyword>